<reference evidence="1 2" key="1">
    <citation type="submission" date="2013-07" db="EMBL/GenBank/DDBJ databases">
        <authorList>
            <person name="Genoscope - CEA"/>
        </authorList>
    </citation>
    <scope>NUCLEOTIDE SEQUENCE [LARGE SCALE GENOMIC DNA]</scope>
    <source>
        <strain evidence="2">FRM16 / DSM 17909</strain>
    </source>
</reference>
<evidence type="ECO:0000313" key="1">
    <source>
        <dbReference type="EMBL" id="CDG16203.1"/>
    </source>
</evidence>
<dbReference type="STRING" id="351671.XDD1_0500"/>
<dbReference type="Proteomes" id="UP000032721">
    <property type="component" value="Chromosome"/>
</dbReference>
<sequence length="45" mass="5087">MTLLDQAPNFLIQPIMPCTTAITLTHVNVAVILLRHNHFHNLAPR</sequence>
<organism evidence="1 2">
    <name type="scientific">Xenorhabdus doucetiae</name>
    <dbReference type="NCBI Taxonomy" id="351671"/>
    <lineage>
        <taxon>Bacteria</taxon>
        <taxon>Pseudomonadati</taxon>
        <taxon>Pseudomonadota</taxon>
        <taxon>Gammaproteobacteria</taxon>
        <taxon>Enterobacterales</taxon>
        <taxon>Morganellaceae</taxon>
        <taxon>Xenorhabdus</taxon>
    </lineage>
</organism>
<dbReference type="HOGENOM" id="CLU_3207118_0_0_6"/>
<gene>
    <name evidence="1" type="ORF">XDD1_0500</name>
</gene>
<accession>A0A068QMV5</accession>
<dbReference type="KEGG" id="xdo:XDD1_0500"/>
<proteinExistence type="predicted"/>
<protein>
    <submittedName>
        <fullName evidence="1">Uncharacterized protein</fullName>
    </submittedName>
</protein>
<evidence type="ECO:0000313" key="2">
    <source>
        <dbReference type="Proteomes" id="UP000032721"/>
    </source>
</evidence>
<dbReference type="AlphaFoldDB" id="A0A068QMV5"/>
<name>A0A068QMV5_9GAMM</name>
<dbReference type="EMBL" id="FO704550">
    <property type="protein sequence ID" value="CDG16203.1"/>
    <property type="molecule type" value="Genomic_DNA"/>
</dbReference>